<reference evidence="1 2" key="1">
    <citation type="submission" date="2019-02" db="EMBL/GenBank/DDBJ databases">
        <title>Deep-cultivation of Planctomycetes and their phenomic and genomic characterization uncovers novel biology.</title>
        <authorList>
            <person name="Wiegand S."/>
            <person name="Jogler M."/>
            <person name="Boedeker C."/>
            <person name="Pinto D."/>
            <person name="Vollmers J."/>
            <person name="Rivas-Marin E."/>
            <person name="Kohn T."/>
            <person name="Peeters S.H."/>
            <person name="Heuer A."/>
            <person name="Rast P."/>
            <person name="Oberbeckmann S."/>
            <person name="Bunk B."/>
            <person name="Jeske O."/>
            <person name="Meyerdierks A."/>
            <person name="Storesund J.E."/>
            <person name="Kallscheuer N."/>
            <person name="Luecker S."/>
            <person name="Lage O.M."/>
            <person name="Pohl T."/>
            <person name="Merkel B.J."/>
            <person name="Hornburger P."/>
            <person name="Mueller R.-W."/>
            <person name="Bruemmer F."/>
            <person name="Labrenz M."/>
            <person name="Spormann A.M."/>
            <person name="Op den Camp H."/>
            <person name="Overmann J."/>
            <person name="Amann R."/>
            <person name="Jetten M.S.M."/>
            <person name="Mascher T."/>
            <person name="Medema M.H."/>
            <person name="Devos D.P."/>
            <person name="Kaster A.-K."/>
            <person name="Ovreas L."/>
            <person name="Rohde M."/>
            <person name="Galperin M.Y."/>
            <person name="Jogler C."/>
        </authorList>
    </citation>
    <scope>NUCLEOTIDE SEQUENCE [LARGE SCALE GENOMIC DNA]</scope>
    <source>
        <strain evidence="1 2">Spb1</strain>
    </source>
</reference>
<dbReference type="GO" id="GO:0030798">
    <property type="term" value="F:trans-aconitate 2-methyltransferase activity"/>
    <property type="evidence" value="ECO:0007669"/>
    <property type="project" value="UniProtKB-EC"/>
</dbReference>
<keyword evidence="2" id="KW-1185">Reference proteome</keyword>
<keyword evidence="1" id="KW-0808">Transferase</keyword>
<dbReference type="EMBL" id="CP036299">
    <property type="protein sequence ID" value="QDV31472.1"/>
    <property type="molecule type" value="Genomic_DNA"/>
</dbReference>
<dbReference type="GO" id="GO:0032259">
    <property type="term" value="P:methylation"/>
    <property type="evidence" value="ECO:0007669"/>
    <property type="project" value="UniProtKB-KW"/>
</dbReference>
<dbReference type="AlphaFoldDB" id="A0A518GSB3"/>
<evidence type="ECO:0000313" key="2">
    <source>
        <dbReference type="Proteomes" id="UP000315349"/>
    </source>
</evidence>
<keyword evidence="1" id="KW-0489">Methyltransferase</keyword>
<evidence type="ECO:0000313" key="1">
    <source>
        <dbReference type="EMBL" id="QDV31472.1"/>
    </source>
</evidence>
<organism evidence="1 2">
    <name type="scientific">Planctopirus ephydatiae</name>
    <dbReference type="NCBI Taxonomy" id="2528019"/>
    <lineage>
        <taxon>Bacteria</taxon>
        <taxon>Pseudomonadati</taxon>
        <taxon>Planctomycetota</taxon>
        <taxon>Planctomycetia</taxon>
        <taxon>Planctomycetales</taxon>
        <taxon>Planctomycetaceae</taxon>
        <taxon>Planctopirus</taxon>
    </lineage>
</organism>
<proteinExistence type="predicted"/>
<dbReference type="PANTHER" id="PTHR43861">
    <property type="entry name" value="TRANS-ACONITATE 2-METHYLTRANSFERASE-RELATED"/>
    <property type="match status" value="1"/>
</dbReference>
<dbReference type="CDD" id="cd02440">
    <property type="entry name" value="AdoMet_MTases"/>
    <property type="match status" value="1"/>
</dbReference>
<dbReference type="EC" id="2.1.1.144" evidence="1"/>
<dbReference type="SUPFAM" id="SSF53335">
    <property type="entry name" value="S-adenosyl-L-methionine-dependent methyltransferases"/>
    <property type="match status" value="1"/>
</dbReference>
<name>A0A518GSB3_9PLAN</name>
<sequence length="217" mass="24502">MGIGAIIRRCFGRYEPQVAEAYRGFFVNLDDFIADVKQSVPDATSILEVGCGEGAICQRLQEKYPASQVTGIDITPNVGRLFQGSQDRVRFINSTIQDYAPQASGIHDLILIADVLHHVPWSMHDEFLQHVTQTLAPDGWLIIKDWERRLNPIHALGYFSDRVLTGDKIRYGRLDDLKEIAIRTCGSESIQKVARYKPWPNNVALFLRPKVTSIPPQ</sequence>
<dbReference type="Proteomes" id="UP000315349">
    <property type="component" value="Chromosome"/>
</dbReference>
<dbReference type="InterPro" id="IPR029063">
    <property type="entry name" value="SAM-dependent_MTases_sf"/>
</dbReference>
<dbReference type="OrthoDB" id="272052at2"/>
<dbReference type="RefSeq" id="WP_145302413.1">
    <property type="nucleotide sequence ID" value="NZ_CP036299.1"/>
</dbReference>
<dbReference type="Pfam" id="PF13489">
    <property type="entry name" value="Methyltransf_23"/>
    <property type="match status" value="1"/>
</dbReference>
<gene>
    <name evidence="1" type="primary">tam</name>
    <name evidence="1" type="ORF">Spb1_34160</name>
</gene>
<dbReference type="Gene3D" id="3.40.50.150">
    <property type="entry name" value="Vaccinia Virus protein VP39"/>
    <property type="match status" value="1"/>
</dbReference>
<protein>
    <submittedName>
        <fullName evidence="1">Trans-aconitate 2-methyltransferase</fullName>
        <ecNumber evidence="1">2.1.1.144</ecNumber>
    </submittedName>
</protein>
<accession>A0A518GSB3</accession>
<dbReference type="KEGG" id="peh:Spb1_34160"/>